<evidence type="ECO:0000256" key="6">
    <source>
        <dbReference type="ARBA" id="ARBA00023237"/>
    </source>
</evidence>
<dbReference type="EMBL" id="FONW01000003">
    <property type="protein sequence ID" value="SFF18402.1"/>
    <property type="molecule type" value="Genomic_DNA"/>
</dbReference>
<dbReference type="InterPro" id="IPR023996">
    <property type="entry name" value="TonB-dep_OMP_SusC/RagA"/>
</dbReference>
<gene>
    <name evidence="9" type="ORF">SAMN05216283_10332</name>
</gene>
<dbReference type="InterPro" id="IPR039426">
    <property type="entry name" value="TonB-dep_rcpt-like"/>
</dbReference>
<keyword evidence="5 7" id="KW-0472">Membrane</keyword>
<evidence type="ECO:0000259" key="8">
    <source>
        <dbReference type="SMART" id="SM00965"/>
    </source>
</evidence>
<evidence type="ECO:0000256" key="5">
    <source>
        <dbReference type="ARBA" id="ARBA00023136"/>
    </source>
</evidence>
<protein>
    <submittedName>
        <fullName evidence="9">TonB-linked outer membrane protein, SusC/RagA family</fullName>
    </submittedName>
</protein>
<keyword evidence="6 7" id="KW-0998">Cell outer membrane</keyword>
<dbReference type="Pfam" id="PF13715">
    <property type="entry name" value="CarbopepD_reg_2"/>
    <property type="match status" value="1"/>
</dbReference>
<dbReference type="Gene3D" id="2.170.130.10">
    <property type="entry name" value="TonB-dependent receptor, plug domain"/>
    <property type="match status" value="1"/>
</dbReference>
<dbReference type="Pfam" id="PF07715">
    <property type="entry name" value="Plug"/>
    <property type="match status" value="1"/>
</dbReference>
<evidence type="ECO:0000256" key="2">
    <source>
        <dbReference type="ARBA" id="ARBA00022448"/>
    </source>
</evidence>
<dbReference type="Pfam" id="PF07660">
    <property type="entry name" value="STN"/>
    <property type="match status" value="1"/>
</dbReference>
<dbReference type="InterPro" id="IPR023997">
    <property type="entry name" value="TonB-dep_OMP_SusC/RagA_CS"/>
</dbReference>
<accession>A0A1I2GLP9</accession>
<feature type="domain" description="Secretin/TonB short N-terminal" evidence="8">
    <location>
        <begin position="71"/>
        <end position="122"/>
    </location>
</feature>
<keyword evidence="2 7" id="KW-0813">Transport</keyword>
<name>A0A1I2GLP9_9BACT</name>
<reference evidence="9 10" key="1">
    <citation type="submission" date="2016-10" db="EMBL/GenBank/DDBJ databases">
        <authorList>
            <person name="de Groot N.N."/>
        </authorList>
    </citation>
    <scope>NUCLEOTIDE SEQUENCE [LARGE SCALE GENOMIC DNA]</scope>
    <source>
        <strain evidence="9 10">CGMCC 1.9156</strain>
    </source>
</reference>
<dbReference type="Gene3D" id="2.60.40.1120">
    <property type="entry name" value="Carboxypeptidase-like, regulatory domain"/>
    <property type="match status" value="1"/>
</dbReference>
<evidence type="ECO:0000256" key="3">
    <source>
        <dbReference type="ARBA" id="ARBA00022452"/>
    </source>
</evidence>
<dbReference type="Gene3D" id="2.40.170.20">
    <property type="entry name" value="TonB-dependent receptor, beta-barrel domain"/>
    <property type="match status" value="1"/>
</dbReference>
<dbReference type="GO" id="GO:0009279">
    <property type="term" value="C:cell outer membrane"/>
    <property type="evidence" value="ECO:0007669"/>
    <property type="project" value="UniProtKB-SubCell"/>
</dbReference>
<organism evidence="9 10">
    <name type="scientific">Sunxiuqinia elliptica</name>
    <dbReference type="NCBI Taxonomy" id="655355"/>
    <lineage>
        <taxon>Bacteria</taxon>
        <taxon>Pseudomonadati</taxon>
        <taxon>Bacteroidota</taxon>
        <taxon>Bacteroidia</taxon>
        <taxon>Marinilabiliales</taxon>
        <taxon>Prolixibacteraceae</taxon>
        <taxon>Sunxiuqinia</taxon>
    </lineage>
</organism>
<evidence type="ECO:0000256" key="4">
    <source>
        <dbReference type="ARBA" id="ARBA00022692"/>
    </source>
</evidence>
<evidence type="ECO:0000256" key="7">
    <source>
        <dbReference type="PROSITE-ProRule" id="PRU01360"/>
    </source>
</evidence>
<proteinExistence type="inferred from homology"/>
<evidence type="ECO:0000313" key="10">
    <source>
        <dbReference type="Proteomes" id="UP000198964"/>
    </source>
</evidence>
<dbReference type="STRING" id="655355.SAMN05216283_10332"/>
<dbReference type="SUPFAM" id="SSF49464">
    <property type="entry name" value="Carboxypeptidase regulatory domain-like"/>
    <property type="match status" value="1"/>
</dbReference>
<comment type="similarity">
    <text evidence="7">Belongs to the TonB-dependent receptor family.</text>
</comment>
<dbReference type="InterPro" id="IPR008969">
    <property type="entry name" value="CarboxyPept-like_regulatory"/>
</dbReference>
<dbReference type="InterPro" id="IPR011662">
    <property type="entry name" value="Secretin/TonB_short_N"/>
</dbReference>
<dbReference type="SUPFAM" id="SSF56935">
    <property type="entry name" value="Porins"/>
    <property type="match status" value="1"/>
</dbReference>
<dbReference type="InterPro" id="IPR036942">
    <property type="entry name" value="Beta-barrel_TonB_sf"/>
</dbReference>
<dbReference type="NCBIfam" id="TIGR04056">
    <property type="entry name" value="OMP_RagA_SusC"/>
    <property type="match status" value="1"/>
</dbReference>
<keyword evidence="10" id="KW-1185">Reference proteome</keyword>
<dbReference type="NCBIfam" id="TIGR04057">
    <property type="entry name" value="SusC_RagA_signa"/>
    <property type="match status" value="1"/>
</dbReference>
<dbReference type="InterPro" id="IPR012910">
    <property type="entry name" value="Plug_dom"/>
</dbReference>
<keyword evidence="4 7" id="KW-0812">Transmembrane</keyword>
<evidence type="ECO:0000256" key="1">
    <source>
        <dbReference type="ARBA" id="ARBA00004571"/>
    </source>
</evidence>
<keyword evidence="3 7" id="KW-1134">Transmembrane beta strand</keyword>
<dbReference type="AlphaFoldDB" id="A0A1I2GLP9"/>
<comment type="subcellular location">
    <subcellularLocation>
        <location evidence="1 7">Cell outer membrane</location>
        <topology evidence="1 7">Multi-pass membrane protein</topology>
    </subcellularLocation>
</comment>
<evidence type="ECO:0000313" key="9">
    <source>
        <dbReference type="EMBL" id="SFF18402.1"/>
    </source>
</evidence>
<dbReference type="Proteomes" id="UP000198964">
    <property type="component" value="Unassembled WGS sequence"/>
</dbReference>
<sequence length="1090" mass="123282">MKKKRFEMLSLREGMSKIFLRMKMLCVFILVAVATATASNTSYSQQTKFNLKLNETTVLSVFQEIERNSEFILFYDENCVDVNRKVNVSVEDETVESILAQLFAETGNIYKVFDRQILVLKAEKNRDFSMLYGDGLDEPNVPTERKEISGMVVNTKGEPIPFVNVVIKGATIGTATNENGQYRLSVNGDVTLIFSSMGFKDYEVSTKGKERIDVVLVDDNISVGEVVVMGYNEIERKHLASSVQTVDMERVENRPIFKLQEAFSGTVAGATLLQGSNLPGSVPGTISIRGLSTLQDADPLVIVDGIEQSLTDIDPNQIKSINILKDAASASMYGSRGANGVIIIETKRGSTGEFKVDLHSWIAIQQPIDLPDFVNSADYMRLNNEAKELQGQTKLFTEEEIVLADKGEYTNTDWLDEIMQRTAYSHNTAANISGGGGVGTFNLMLGYVEENGLNDIEGTNKFSARFNTNINIADRFVLLADFYAHRLQVNRLYANDDGHGLYKVAWRMNPTLDIFYDSDLEDHYILHNNRNPVASITHGGTKNYLHDRSTINLRPRYYINKNLHISGNVSYMINKSADKHKRETFKFYDGDGKPVDVWDNEVGASQGVSVSQVTARGLVNYENDLRQKKDKIYLVLGSEMMNYIYTDYREISKSSFFTKLNYSFDNRYLLETTFRTDGSSKFAPGNQWGFFPSASLGWNVHNESFMEFLKTSDIVDQLKIRASYGLIGNENVSPYLWQEIVNRWGWTMRVPNPDFTWEKQKQTNIGVDLTILKKKLNLTFDAYKKHSYDLIYSDFPVPPLTGSYYLTSSVNIGEVENKGWELSARWSDQINDFSYSVGAMVFDNSNKVLKAGYTESDTLIFKNNDDKIWYRGISVDNYYGYESDGYFNSPEEIEATEAKLPNTLPGDIKYVDQNGDGIINDKDKVNLGDPFPHYNYSINIDLRYKRWDFSILGQGVGKRTGRLNGQEGYPVLMDGSSNSLGAPRQYYMDNRWTPETPNSRFPRVWTGSSTNAVLSDVWLSDASFFRFKTIQLGYSIPKVGKSIRNVRFYINAQDAITLTSWDGLEPERNGGNGNYPRMATYSFGVKATIF</sequence>
<dbReference type="InterPro" id="IPR037066">
    <property type="entry name" value="Plug_dom_sf"/>
</dbReference>
<dbReference type="SMART" id="SM00965">
    <property type="entry name" value="STN"/>
    <property type="match status" value="1"/>
</dbReference>
<dbReference type="PROSITE" id="PS52016">
    <property type="entry name" value="TONB_DEPENDENT_REC_3"/>
    <property type="match status" value="1"/>
</dbReference>